<reference evidence="3" key="1">
    <citation type="journal article" date="2006" name="PLoS Biol.">
        <title>Macronuclear genome sequence of the ciliate Tetrahymena thermophila, a model eukaryote.</title>
        <authorList>
            <person name="Eisen J.A."/>
            <person name="Coyne R.S."/>
            <person name="Wu M."/>
            <person name="Wu D."/>
            <person name="Thiagarajan M."/>
            <person name="Wortman J.R."/>
            <person name="Badger J.H."/>
            <person name="Ren Q."/>
            <person name="Amedeo P."/>
            <person name="Jones K.M."/>
            <person name="Tallon L.J."/>
            <person name="Delcher A.L."/>
            <person name="Salzberg S.L."/>
            <person name="Silva J.C."/>
            <person name="Haas B.J."/>
            <person name="Majoros W.H."/>
            <person name="Farzad M."/>
            <person name="Carlton J.M."/>
            <person name="Smith R.K. Jr."/>
            <person name="Garg J."/>
            <person name="Pearlman R.E."/>
            <person name="Karrer K.M."/>
            <person name="Sun L."/>
            <person name="Manning G."/>
            <person name="Elde N.C."/>
            <person name="Turkewitz A.P."/>
            <person name="Asai D.J."/>
            <person name="Wilkes D.E."/>
            <person name="Wang Y."/>
            <person name="Cai H."/>
            <person name="Collins K."/>
            <person name="Stewart B.A."/>
            <person name="Lee S.R."/>
            <person name="Wilamowska K."/>
            <person name="Weinberg Z."/>
            <person name="Ruzzo W.L."/>
            <person name="Wloga D."/>
            <person name="Gaertig J."/>
            <person name="Frankel J."/>
            <person name="Tsao C.-C."/>
            <person name="Gorovsky M.A."/>
            <person name="Keeling P.J."/>
            <person name="Waller R.F."/>
            <person name="Patron N.J."/>
            <person name="Cherry J.M."/>
            <person name="Stover N.A."/>
            <person name="Krieger C.J."/>
            <person name="del Toro C."/>
            <person name="Ryder H.F."/>
            <person name="Williamson S.C."/>
            <person name="Barbeau R.A."/>
            <person name="Hamilton E.P."/>
            <person name="Orias E."/>
        </authorList>
    </citation>
    <scope>NUCLEOTIDE SEQUENCE [LARGE SCALE GENOMIC DNA]</scope>
    <source>
        <strain evidence="3">SB210</strain>
    </source>
</reference>
<dbReference type="OrthoDB" id="294016at2759"/>
<accession>Q241U9</accession>
<keyword evidence="1" id="KW-0472">Membrane</keyword>
<feature type="transmembrane region" description="Helical" evidence="1">
    <location>
        <begin position="606"/>
        <end position="628"/>
    </location>
</feature>
<evidence type="ECO:0000313" key="2">
    <source>
        <dbReference type="EMBL" id="EAS02471.2"/>
    </source>
</evidence>
<dbReference type="PANTHER" id="PTHR11319">
    <property type="entry name" value="G PROTEIN-COUPLED RECEPTOR-RELATED"/>
    <property type="match status" value="1"/>
</dbReference>
<dbReference type="GeneID" id="7836306"/>
<feature type="transmembrane region" description="Helical" evidence="1">
    <location>
        <begin position="552"/>
        <end position="568"/>
    </location>
</feature>
<evidence type="ECO:0000256" key="1">
    <source>
        <dbReference type="SAM" id="Phobius"/>
    </source>
</evidence>
<dbReference type="EMBL" id="GG662532">
    <property type="protein sequence ID" value="EAS02471.2"/>
    <property type="molecule type" value="Genomic_DNA"/>
</dbReference>
<gene>
    <name evidence="2" type="ORF">TTHERM_00629770</name>
</gene>
<dbReference type="KEGG" id="tet:TTHERM_00629770"/>
<name>Q241U9_TETTS</name>
<dbReference type="InterPro" id="IPR011050">
    <property type="entry name" value="Pectin_lyase_fold/virulence"/>
</dbReference>
<dbReference type="AlphaFoldDB" id="Q241U9"/>
<keyword evidence="1 2" id="KW-0812">Transmembrane</keyword>
<proteinExistence type="predicted"/>
<feature type="transmembrane region" description="Helical" evidence="1">
    <location>
        <begin position="667"/>
        <end position="688"/>
    </location>
</feature>
<dbReference type="HOGENOM" id="CLU_003191_3_0_1"/>
<feature type="transmembrane region" description="Helical" evidence="1">
    <location>
        <begin position="902"/>
        <end position="928"/>
    </location>
</feature>
<dbReference type="RefSeq" id="XP_001022716.2">
    <property type="nucleotide sequence ID" value="XM_001022716.2"/>
</dbReference>
<keyword evidence="3" id="KW-1185">Reference proteome</keyword>
<feature type="transmembrane region" description="Helical" evidence="1">
    <location>
        <begin position="815"/>
        <end position="833"/>
    </location>
</feature>
<protein>
    <submittedName>
        <fullName evidence="2">Transmembrane protein, putative</fullName>
    </submittedName>
</protein>
<feature type="transmembrane region" description="Helical" evidence="1">
    <location>
        <begin position="756"/>
        <end position="779"/>
    </location>
</feature>
<keyword evidence="1" id="KW-1133">Transmembrane helix</keyword>
<dbReference type="SUPFAM" id="SSF51126">
    <property type="entry name" value="Pectin lyase-like"/>
    <property type="match status" value="1"/>
</dbReference>
<feature type="transmembrane region" description="Helical" evidence="1">
    <location>
        <begin position="839"/>
        <end position="855"/>
    </location>
</feature>
<evidence type="ECO:0000313" key="3">
    <source>
        <dbReference type="Proteomes" id="UP000009168"/>
    </source>
</evidence>
<dbReference type="Proteomes" id="UP000009168">
    <property type="component" value="Unassembled WGS sequence"/>
</dbReference>
<feature type="transmembrane region" description="Helical" evidence="1">
    <location>
        <begin position="1144"/>
        <end position="1161"/>
    </location>
</feature>
<dbReference type="PANTHER" id="PTHR11319:SF35">
    <property type="entry name" value="OUTER MEMBRANE PROTEIN PMPC-RELATED"/>
    <property type="match status" value="1"/>
</dbReference>
<dbReference type="InParanoid" id="Q241U9"/>
<sequence length="1173" mass="136710">MYFLNNIEIIYLDAKNFVFSGNGDQILQITSIQSLLQFVTFSEISDNNSLIQLNPLEKARIDKSRFDNISLSGGSIINFLQGELIITNSNFTNVNSTAYPCALNVIEGDFIQIKNCQFINLSNNMQQKNSQNQLLHFQGGAIKLQNTNITKIQQSLFKNCISQGPAGAIYSFQSKQQAIFEIFMTQFIENQSILDSGGAIYFLQQCGINITQSYFSSNHALKSQGGAIYFESSSLIAFQNSNFSLNQADIGGSVYYSITNQEFFKEQILQKNQIYFEKNKATFYGQNIGSIPFWIGISKKPSADKLKIVQQYKVQNISSGNYLDQPLYLNFIDEEGNPFNFIESPSLNSLRKEFSLQLYFQNNSQIIIQQGVNAQLNQSIGLFQLNFQSIYKVSQNQKIYIISNQIQQDKQLYLALELQYRDCIKGETIQEKENFIQCNQCVQGRYSLKIPDMQKDINSIQCISCPDSAKFCQGSQIILKDGYWRENNSSDQIYQCILNSCSSDNPSSKNGCIEGFVGPLCNSCDSKASVWKYQYGLKGQNCYVCSEWIEQYLYFSIYFALYFLYIAYSHHSMIKSKIIMYKLIIFKKIDLFITSKSSSQGKDFSLWFKIFINYLQILSCAMSFNITVPNFLNVSLNLFGDPLQLTVTSFDCLFKMSDKYPVWLNRIVTQVVSMVAIYFLINLSLILISIKQHKDLKKSFAQIPNIAKMTFIFIYLFYQPSLSKMLIQGVFCTQIGSDYYLISDYSQQCYTHYHNLYTFTITIPLITIWCFLIPLKIFFNLKSFQKLDDHHNPKGQRIENLLAYGVLYDGYKNKFLYWEIFKIFHKFILMSIINLNINQQTQVSLILLTIIFYYYILQKAQPHKNIKQFQTEKRLIFKLLYTFALLQLIISDNSKLSIYKMIGLIFIIYINITTIKLAIFIFVGYIYIQIDEADSCSNKFKKFLFQIKNKYPKLLNFLNFRRTKIIRIHQLWKKVIISFRQNIFTSKNFQSNKNYTLHQQSENSRIHHPITQKNQKSVSYLNSSNKLFSSNTLGENIRQNQLIPESLKLIQMSNFHVIPSQDSPNNIQIYNEGNKNASKSLFKAFSTPQNDQRFFGRKFWLGSAYPESYFWYIFRFKYQKYVVQKLILLDLYFSNLKLLIELNYIKLLITLQNFIIIFTFVKYDLKNLFLFII</sequence>
<feature type="transmembrane region" description="Helical" evidence="1">
    <location>
        <begin position="875"/>
        <end position="890"/>
    </location>
</feature>
<organism evidence="2 3">
    <name type="scientific">Tetrahymena thermophila (strain SB210)</name>
    <dbReference type="NCBI Taxonomy" id="312017"/>
    <lineage>
        <taxon>Eukaryota</taxon>
        <taxon>Sar</taxon>
        <taxon>Alveolata</taxon>
        <taxon>Ciliophora</taxon>
        <taxon>Intramacronucleata</taxon>
        <taxon>Oligohymenophorea</taxon>
        <taxon>Hymenostomatida</taxon>
        <taxon>Tetrahymenina</taxon>
        <taxon>Tetrahymenidae</taxon>
        <taxon>Tetrahymena</taxon>
    </lineage>
</organism>